<sequence>MDIDGISLIPALLYSVQTPKTDEGHQSTAVTVLLAIPSPALFTATTQNSSSLPYGWQQHGTFDSSEHGCELTRTSRKNRTSTKRVGNNDGFHRTAKPVNGAPSETMTACFTRFLLGYRAAGPPTNNRGPG</sequence>
<name>A0A450U8D2_9GAMM</name>
<proteinExistence type="predicted"/>
<dbReference type="AlphaFoldDB" id="A0A450U8D2"/>
<organism evidence="2">
    <name type="scientific">Candidatus Kentrum sp. LFY</name>
    <dbReference type="NCBI Taxonomy" id="2126342"/>
    <lineage>
        <taxon>Bacteria</taxon>
        <taxon>Pseudomonadati</taxon>
        <taxon>Pseudomonadota</taxon>
        <taxon>Gammaproteobacteria</taxon>
        <taxon>Candidatus Kentrum</taxon>
    </lineage>
</organism>
<feature type="region of interest" description="Disordered" evidence="1">
    <location>
        <begin position="63"/>
        <end position="103"/>
    </location>
</feature>
<dbReference type="EMBL" id="CAADFF010000009">
    <property type="protein sequence ID" value="VFJ88200.1"/>
    <property type="molecule type" value="Genomic_DNA"/>
</dbReference>
<evidence type="ECO:0000256" key="1">
    <source>
        <dbReference type="SAM" id="MobiDB-lite"/>
    </source>
</evidence>
<gene>
    <name evidence="2" type="ORF">BECKLFY1418B_GA0070995_100941</name>
</gene>
<reference evidence="2" key="1">
    <citation type="submission" date="2019-02" db="EMBL/GenBank/DDBJ databases">
        <authorList>
            <person name="Gruber-Vodicka R. H."/>
            <person name="Seah K. B. B."/>
        </authorList>
    </citation>
    <scope>NUCLEOTIDE SEQUENCE</scope>
    <source>
        <strain evidence="2">BECK_M7</strain>
    </source>
</reference>
<protein>
    <submittedName>
        <fullName evidence="2">Uncharacterized protein</fullName>
    </submittedName>
</protein>
<evidence type="ECO:0000313" key="2">
    <source>
        <dbReference type="EMBL" id="VFJ88200.1"/>
    </source>
</evidence>
<accession>A0A450U8D2</accession>